<keyword evidence="1" id="KW-0472">Membrane</keyword>
<evidence type="ECO:0000313" key="2">
    <source>
        <dbReference type="EMBL" id="SDG34267.1"/>
    </source>
</evidence>
<feature type="transmembrane region" description="Helical" evidence="1">
    <location>
        <begin position="15"/>
        <end position="36"/>
    </location>
</feature>
<dbReference type="AlphaFoldDB" id="A0A1G7TFX9"/>
<dbReference type="Proteomes" id="UP000199495">
    <property type="component" value="Unassembled WGS sequence"/>
</dbReference>
<dbReference type="InterPro" id="IPR031876">
    <property type="entry name" value="DUF4760"/>
</dbReference>
<dbReference type="RefSeq" id="WP_090592558.1">
    <property type="nucleotide sequence ID" value="NZ_FNCS01000002.1"/>
</dbReference>
<keyword evidence="1" id="KW-1133">Transmembrane helix</keyword>
<keyword evidence="3" id="KW-1185">Reference proteome</keyword>
<name>A0A1G7TFX9_9HYPH</name>
<proteinExistence type="predicted"/>
<dbReference type="Pfam" id="PF15956">
    <property type="entry name" value="DUF4760"/>
    <property type="match status" value="1"/>
</dbReference>
<evidence type="ECO:0000256" key="1">
    <source>
        <dbReference type="SAM" id="Phobius"/>
    </source>
</evidence>
<dbReference type="OrthoDB" id="7595942at2"/>
<evidence type="ECO:0000313" key="3">
    <source>
        <dbReference type="Proteomes" id="UP000199495"/>
    </source>
</evidence>
<gene>
    <name evidence="2" type="ORF">SAMN04487974_102110</name>
</gene>
<reference evidence="2 3" key="1">
    <citation type="submission" date="2016-10" db="EMBL/GenBank/DDBJ databases">
        <authorList>
            <person name="de Groot N.N."/>
        </authorList>
    </citation>
    <scope>NUCLEOTIDE SEQUENCE [LARGE SCALE GENOMIC DNA]</scope>
    <source>
        <strain evidence="2 3">CGMCC 1.10267</strain>
    </source>
</reference>
<sequence length="164" mass="18556">MENEAVSVIASGPGVPWAIFISAGAVLIAAAAGAYWQRRISRQVLTFNNIVNLLWDEDYIKARQKFIALRDGENGQLTALAQAAKRDSDEAGVIAAILNDYEIVSIGVLKGVMDEKMMKRFYRSTVISDYDKIKPFIDEVRRVDNNQKLFSEFETLAERWRRKP</sequence>
<keyword evidence="1" id="KW-0812">Transmembrane</keyword>
<evidence type="ECO:0008006" key="4">
    <source>
        <dbReference type="Google" id="ProtNLM"/>
    </source>
</evidence>
<protein>
    <recommendedName>
        <fullName evidence="4">DUF4760 domain-containing protein</fullName>
    </recommendedName>
</protein>
<organism evidence="2 3">
    <name type="scientific">Pelagibacterium luteolum</name>
    <dbReference type="NCBI Taxonomy" id="440168"/>
    <lineage>
        <taxon>Bacteria</taxon>
        <taxon>Pseudomonadati</taxon>
        <taxon>Pseudomonadota</taxon>
        <taxon>Alphaproteobacteria</taxon>
        <taxon>Hyphomicrobiales</taxon>
        <taxon>Devosiaceae</taxon>
        <taxon>Pelagibacterium</taxon>
    </lineage>
</organism>
<dbReference type="EMBL" id="FNCS01000002">
    <property type="protein sequence ID" value="SDG34267.1"/>
    <property type="molecule type" value="Genomic_DNA"/>
</dbReference>
<accession>A0A1G7TFX9</accession>